<dbReference type="AlphaFoldDB" id="I3SQD6"/>
<dbReference type="FunFam" id="2.60.40.420:FF:000010">
    <property type="entry name" value="Early nodulin-like protein 1"/>
    <property type="match status" value="1"/>
</dbReference>
<dbReference type="GO" id="GO:0009055">
    <property type="term" value="F:electron transfer activity"/>
    <property type="evidence" value="ECO:0007669"/>
    <property type="project" value="InterPro"/>
</dbReference>
<sequence>MAGRFLSIFLLMIHMLLLSSSQAAAKEFHVGGKDGWVLKPSEDYKHWAQRNRFQVNDTLYFKYKKGIDWVLVVNKEDYDLCNTSNPIKKMDGGNSFFNLEKSGLYFFISGNIDHCKNGQKLVVLVMAMKHTAHAPPSEAPEIQYVGFTGPTPSPFEASGSVKFGGSVGVGLGVWIGVVMSVINFI</sequence>
<feature type="domain" description="Phytocyanin" evidence="11">
    <location>
        <begin position="26"/>
        <end position="127"/>
    </location>
</feature>
<dbReference type="GO" id="GO:0098552">
    <property type="term" value="C:side of membrane"/>
    <property type="evidence" value="ECO:0007669"/>
    <property type="project" value="UniProtKB-KW"/>
</dbReference>
<dbReference type="PANTHER" id="PTHR33021:SF490">
    <property type="entry name" value="PLASTOCYANIN-LIKE DOMAIN PROTEIN"/>
    <property type="match status" value="1"/>
</dbReference>
<keyword evidence="4 10" id="KW-0732">Signal</keyword>
<dbReference type="EMBL" id="BT142684">
    <property type="protein sequence ID" value="AFK42478.1"/>
    <property type="molecule type" value="mRNA"/>
</dbReference>
<dbReference type="Pfam" id="PF02298">
    <property type="entry name" value="Cu_bind_like"/>
    <property type="match status" value="1"/>
</dbReference>
<accession>I3SQD6</accession>
<keyword evidence="8" id="KW-0449">Lipoprotein</keyword>
<dbReference type="PANTHER" id="PTHR33021">
    <property type="entry name" value="BLUE COPPER PROTEIN"/>
    <property type="match status" value="1"/>
</dbReference>
<evidence type="ECO:0000256" key="9">
    <source>
        <dbReference type="ARBA" id="ARBA00035011"/>
    </source>
</evidence>
<keyword evidence="5" id="KW-0472">Membrane</keyword>
<evidence type="ECO:0000256" key="1">
    <source>
        <dbReference type="ARBA" id="ARBA00004609"/>
    </source>
</evidence>
<protein>
    <recommendedName>
        <fullName evidence="11">Phytocyanin domain-containing protein</fullName>
    </recommendedName>
</protein>
<dbReference type="PROSITE" id="PS51485">
    <property type="entry name" value="PHYTOCYANIN"/>
    <property type="match status" value="1"/>
</dbReference>
<keyword evidence="2" id="KW-1003">Cell membrane</keyword>
<dbReference type="Gene3D" id="2.60.40.420">
    <property type="entry name" value="Cupredoxins - blue copper proteins"/>
    <property type="match status" value="1"/>
</dbReference>
<feature type="signal peptide" evidence="10">
    <location>
        <begin position="1"/>
        <end position="25"/>
    </location>
</feature>
<dbReference type="InterPro" id="IPR041846">
    <property type="entry name" value="ENL_dom"/>
</dbReference>
<keyword evidence="6" id="KW-1015">Disulfide bond</keyword>
<keyword evidence="7" id="KW-0325">Glycoprotein</keyword>
<evidence type="ECO:0000256" key="8">
    <source>
        <dbReference type="ARBA" id="ARBA00023288"/>
    </source>
</evidence>
<evidence type="ECO:0000256" key="6">
    <source>
        <dbReference type="ARBA" id="ARBA00023157"/>
    </source>
</evidence>
<name>I3SQD6_LOTJA</name>
<comment type="similarity">
    <text evidence="9">Belongs to the early nodulin-like (ENODL) family.</text>
</comment>
<evidence type="ECO:0000256" key="3">
    <source>
        <dbReference type="ARBA" id="ARBA00022622"/>
    </source>
</evidence>
<dbReference type="CDD" id="cd11019">
    <property type="entry name" value="OsENODL1_like"/>
    <property type="match status" value="1"/>
</dbReference>
<proteinExistence type="evidence at transcript level"/>
<evidence type="ECO:0000256" key="4">
    <source>
        <dbReference type="ARBA" id="ARBA00022729"/>
    </source>
</evidence>
<evidence type="ECO:0000256" key="7">
    <source>
        <dbReference type="ARBA" id="ARBA00023180"/>
    </source>
</evidence>
<dbReference type="InterPro" id="IPR003245">
    <property type="entry name" value="Phytocyanin_dom"/>
</dbReference>
<feature type="chain" id="PRO_5003679605" description="Phytocyanin domain-containing protein" evidence="10">
    <location>
        <begin position="26"/>
        <end position="185"/>
    </location>
</feature>
<dbReference type="InterPro" id="IPR039391">
    <property type="entry name" value="Phytocyanin-like"/>
</dbReference>
<evidence type="ECO:0000259" key="11">
    <source>
        <dbReference type="PROSITE" id="PS51485"/>
    </source>
</evidence>
<comment type="subcellular location">
    <subcellularLocation>
        <location evidence="1">Cell membrane</location>
        <topology evidence="1">Lipid-anchor</topology>
        <topology evidence="1">GPI-anchor</topology>
    </subcellularLocation>
</comment>
<organism evidence="12">
    <name type="scientific">Lotus japonicus</name>
    <name type="common">Lotus corniculatus var. japonicus</name>
    <dbReference type="NCBI Taxonomy" id="34305"/>
    <lineage>
        <taxon>Eukaryota</taxon>
        <taxon>Viridiplantae</taxon>
        <taxon>Streptophyta</taxon>
        <taxon>Embryophyta</taxon>
        <taxon>Tracheophyta</taxon>
        <taxon>Spermatophyta</taxon>
        <taxon>Magnoliopsida</taxon>
        <taxon>eudicotyledons</taxon>
        <taxon>Gunneridae</taxon>
        <taxon>Pentapetalae</taxon>
        <taxon>rosids</taxon>
        <taxon>fabids</taxon>
        <taxon>Fabales</taxon>
        <taxon>Fabaceae</taxon>
        <taxon>Papilionoideae</taxon>
        <taxon>50 kb inversion clade</taxon>
        <taxon>NPAAA clade</taxon>
        <taxon>Hologalegina</taxon>
        <taxon>robinioid clade</taxon>
        <taxon>Loteae</taxon>
        <taxon>Lotus</taxon>
    </lineage>
</organism>
<reference evidence="12" key="1">
    <citation type="submission" date="2012-05" db="EMBL/GenBank/DDBJ databases">
        <authorList>
            <person name="Krishnakumar V."/>
            <person name="Cheung F."/>
            <person name="Xiao Y."/>
            <person name="Chan A."/>
            <person name="Moskal W.A."/>
            <person name="Town C.D."/>
        </authorList>
    </citation>
    <scope>NUCLEOTIDE SEQUENCE</scope>
</reference>
<evidence type="ECO:0000256" key="2">
    <source>
        <dbReference type="ARBA" id="ARBA00022475"/>
    </source>
</evidence>
<evidence type="ECO:0000256" key="5">
    <source>
        <dbReference type="ARBA" id="ARBA00023136"/>
    </source>
</evidence>
<keyword evidence="3" id="KW-0336">GPI-anchor</keyword>
<evidence type="ECO:0000256" key="10">
    <source>
        <dbReference type="SAM" id="SignalP"/>
    </source>
</evidence>
<evidence type="ECO:0000313" key="12">
    <source>
        <dbReference type="EMBL" id="AFK42478.1"/>
    </source>
</evidence>
<dbReference type="InterPro" id="IPR008972">
    <property type="entry name" value="Cupredoxin"/>
</dbReference>
<dbReference type="SUPFAM" id="SSF49503">
    <property type="entry name" value="Cupredoxins"/>
    <property type="match status" value="1"/>
</dbReference>
<dbReference type="GO" id="GO:0005886">
    <property type="term" value="C:plasma membrane"/>
    <property type="evidence" value="ECO:0007669"/>
    <property type="project" value="UniProtKB-SubCell"/>
</dbReference>